<dbReference type="Proteomes" id="UP000291084">
    <property type="component" value="Chromosome 8"/>
</dbReference>
<keyword evidence="2" id="KW-1185">Reference proteome</keyword>
<protein>
    <submittedName>
        <fullName evidence="1">Uncharacterized protein</fullName>
    </submittedName>
</protein>
<dbReference type="EMBL" id="AP015041">
    <property type="protein sequence ID" value="BAT95810.1"/>
    <property type="molecule type" value="Genomic_DNA"/>
</dbReference>
<name>A0A0S3SSL5_PHAAN</name>
<gene>
    <name evidence="1" type="primary">Vigan.08G261800</name>
    <name evidence="1" type="ORF">VIGAN_08261800</name>
</gene>
<accession>A0A0S3SSL5</accession>
<evidence type="ECO:0000313" key="1">
    <source>
        <dbReference type="EMBL" id="BAT95810.1"/>
    </source>
</evidence>
<proteinExistence type="predicted"/>
<sequence>MVLKYNYCVLLRYCYDSVYSNHEGTFINTVTQSGIFSTEETSRGSFYNIIAIQLCPYGVKYAGTVFKAALKCYFVILCRSKI</sequence>
<evidence type="ECO:0000313" key="2">
    <source>
        <dbReference type="Proteomes" id="UP000291084"/>
    </source>
</evidence>
<reference evidence="1 2" key="1">
    <citation type="journal article" date="2015" name="Sci. Rep.">
        <title>The power of single molecule real-time sequencing technology in the de novo assembly of a eukaryotic genome.</title>
        <authorList>
            <person name="Sakai H."/>
            <person name="Naito K."/>
            <person name="Ogiso-Tanaka E."/>
            <person name="Takahashi Y."/>
            <person name="Iseki K."/>
            <person name="Muto C."/>
            <person name="Satou K."/>
            <person name="Teruya K."/>
            <person name="Shiroma A."/>
            <person name="Shimoji M."/>
            <person name="Hirano T."/>
            <person name="Itoh T."/>
            <person name="Kaga A."/>
            <person name="Tomooka N."/>
        </authorList>
    </citation>
    <scope>NUCLEOTIDE SEQUENCE [LARGE SCALE GENOMIC DNA]</scope>
    <source>
        <strain evidence="2">cv. Shumari</strain>
    </source>
</reference>
<organism evidence="1 2">
    <name type="scientific">Vigna angularis var. angularis</name>
    <dbReference type="NCBI Taxonomy" id="157739"/>
    <lineage>
        <taxon>Eukaryota</taxon>
        <taxon>Viridiplantae</taxon>
        <taxon>Streptophyta</taxon>
        <taxon>Embryophyta</taxon>
        <taxon>Tracheophyta</taxon>
        <taxon>Spermatophyta</taxon>
        <taxon>Magnoliopsida</taxon>
        <taxon>eudicotyledons</taxon>
        <taxon>Gunneridae</taxon>
        <taxon>Pentapetalae</taxon>
        <taxon>rosids</taxon>
        <taxon>fabids</taxon>
        <taxon>Fabales</taxon>
        <taxon>Fabaceae</taxon>
        <taxon>Papilionoideae</taxon>
        <taxon>50 kb inversion clade</taxon>
        <taxon>NPAAA clade</taxon>
        <taxon>indigoferoid/millettioid clade</taxon>
        <taxon>Phaseoleae</taxon>
        <taxon>Vigna</taxon>
    </lineage>
</organism>
<dbReference type="AlphaFoldDB" id="A0A0S3SSL5"/>